<dbReference type="AlphaFoldDB" id="A0A4R1N2E4"/>
<dbReference type="GO" id="GO:0080120">
    <property type="term" value="P:CAAX-box protein maturation"/>
    <property type="evidence" value="ECO:0007669"/>
    <property type="project" value="UniProtKB-ARBA"/>
</dbReference>
<protein>
    <recommendedName>
        <fullName evidence="2">CAAX prenyl protease 2/Lysostaphin resistance protein A-like domain-containing protein</fullName>
    </recommendedName>
</protein>
<feature type="transmembrane region" description="Helical" evidence="1">
    <location>
        <begin position="138"/>
        <end position="157"/>
    </location>
</feature>
<proteinExistence type="predicted"/>
<dbReference type="Pfam" id="PF02517">
    <property type="entry name" value="Rce1-like"/>
    <property type="match status" value="1"/>
</dbReference>
<organism evidence="3 4">
    <name type="scientific">Natranaerovirga hydrolytica</name>
    <dbReference type="NCBI Taxonomy" id="680378"/>
    <lineage>
        <taxon>Bacteria</taxon>
        <taxon>Bacillati</taxon>
        <taxon>Bacillota</taxon>
        <taxon>Clostridia</taxon>
        <taxon>Lachnospirales</taxon>
        <taxon>Natranaerovirgaceae</taxon>
        <taxon>Natranaerovirga</taxon>
    </lineage>
</organism>
<keyword evidence="1" id="KW-0812">Transmembrane</keyword>
<dbReference type="InterPro" id="IPR003675">
    <property type="entry name" value="Rce1/LyrA-like_dom"/>
</dbReference>
<feature type="transmembrane region" description="Helical" evidence="1">
    <location>
        <begin position="90"/>
        <end position="118"/>
    </location>
</feature>
<evidence type="ECO:0000256" key="1">
    <source>
        <dbReference type="SAM" id="Phobius"/>
    </source>
</evidence>
<accession>A0A4R1N2E4</accession>
<feature type="domain" description="CAAX prenyl protease 2/Lysostaphin resistance protein A-like" evidence="2">
    <location>
        <begin position="143"/>
        <end position="228"/>
    </location>
</feature>
<dbReference type="OrthoDB" id="2035856at2"/>
<dbReference type="GO" id="GO:0004175">
    <property type="term" value="F:endopeptidase activity"/>
    <property type="evidence" value="ECO:0007669"/>
    <property type="project" value="UniProtKB-ARBA"/>
</dbReference>
<dbReference type="RefSeq" id="WP_132280281.1">
    <property type="nucleotide sequence ID" value="NZ_SMGQ01000011.1"/>
</dbReference>
<dbReference type="Proteomes" id="UP000294545">
    <property type="component" value="Unassembled WGS sequence"/>
</dbReference>
<keyword evidence="1" id="KW-0472">Membrane</keyword>
<feature type="transmembrane region" description="Helical" evidence="1">
    <location>
        <begin position="216"/>
        <end position="239"/>
    </location>
</feature>
<feature type="transmembrane region" description="Helical" evidence="1">
    <location>
        <begin position="178"/>
        <end position="196"/>
    </location>
</feature>
<dbReference type="EMBL" id="SMGQ01000011">
    <property type="protein sequence ID" value="TCK98174.1"/>
    <property type="molecule type" value="Genomic_DNA"/>
</dbReference>
<evidence type="ECO:0000313" key="3">
    <source>
        <dbReference type="EMBL" id="TCK98174.1"/>
    </source>
</evidence>
<sequence length="241" mass="27717">MNKEQDIKSIGKLVFLHFFPGVIGTILYVIILRQGILSEYPKVIHLSLASFLSMAPLQIGYLCYKSYTEVNSFNFFKILGLKSKLPLKEYLIYTPVLLIAAGLAMLALNPLTEIMLSWFPDWFTSLYIEDMAQYSKPILLITTLVSFFYLTIIAPIIEELYFRGYLLARMKWMGNYGVLLNIVLFSIYHFWSPWLIVSRSIAFLPWLYVVNKKNSLGLAIAVHCLANFTDVIAMLFLLLQV</sequence>
<evidence type="ECO:0000259" key="2">
    <source>
        <dbReference type="Pfam" id="PF02517"/>
    </source>
</evidence>
<name>A0A4R1N2E4_9FIRM</name>
<feature type="transmembrane region" description="Helical" evidence="1">
    <location>
        <begin position="12"/>
        <end position="31"/>
    </location>
</feature>
<keyword evidence="4" id="KW-1185">Reference proteome</keyword>
<keyword evidence="1" id="KW-1133">Transmembrane helix</keyword>
<comment type="caution">
    <text evidence="3">The sequence shown here is derived from an EMBL/GenBank/DDBJ whole genome shotgun (WGS) entry which is preliminary data.</text>
</comment>
<gene>
    <name evidence="3" type="ORF">EDC19_0592</name>
</gene>
<evidence type="ECO:0000313" key="4">
    <source>
        <dbReference type="Proteomes" id="UP000294545"/>
    </source>
</evidence>
<reference evidence="3 4" key="1">
    <citation type="submission" date="2019-03" db="EMBL/GenBank/DDBJ databases">
        <title>Genomic Encyclopedia of Type Strains, Phase IV (KMG-IV): sequencing the most valuable type-strain genomes for metagenomic binning, comparative biology and taxonomic classification.</title>
        <authorList>
            <person name="Goeker M."/>
        </authorList>
    </citation>
    <scope>NUCLEOTIDE SEQUENCE [LARGE SCALE GENOMIC DNA]</scope>
    <source>
        <strain evidence="3 4">DSM 24176</strain>
    </source>
</reference>
<feature type="transmembrane region" description="Helical" evidence="1">
    <location>
        <begin position="43"/>
        <end position="64"/>
    </location>
</feature>